<evidence type="ECO:0000313" key="9">
    <source>
        <dbReference type="Proteomes" id="UP000613768"/>
    </source>
</evidence>
<proteinExistence type="inferred from homology"/>
<keyword evidence="3" id="KW-0807">Transducer</keyword>
<dbReference type="InterPro" id="IPR041395">
    <property type="entry name" value="McpB_HAMP_3rd"/>
</dbReference>
<dbReference type="RefSeq" id="WP_192028062.1">
    <property type="nucleotide sequence ID" value="NZ_JACYTR010000004.1"/>
</dbReference>
<dbReference type="CDD" id="cd11386">
    <property type="entry name" value="MCP_signal"/>
    <property type="match status" value="1"/>
</dbReference>
<evidence type="ECO:0000259" key="6">
    <source>
        <dbReference type="PROSITE" id="PS50111"/>
    </source>
</evidence>
<evidence type="ECO:0000256" key="5">
    <source>
        <dbReference type="SAM" id="Phobius"/>
    </source>
</evidence>
<keyword evidence="1" id="KW-0488">Methylation</keyword>
<feature type="domain" description="Methyl-accepting transducer" evidence="6">
    <location>
        <begin position="464"/>
        <end position="693"/>
    </location>
</feature>
<reference evidence="8 9" key="1">
    <citation type="submission" date="2020-09" db="EMBL/GenBank/DDBJ databases">
        <title>Pseudoxanthomonas sp. CAU 1598 isolated from sand of Yaerae Beach.</title>
        <authorList>
            <person name="Kim W."/>
        </authorList>
    </citation>
    <scope>NUCLEOTIDE SEQUENCE [LARGE SCALE GENOMIC DNA]</scope>
    <source>
        <strain evidence="8 9">CAU 1598</strain>
    </source>
</reference>
<comment type="caution">
    <text evidence="8">The sequence shown here is derived from an EMBL/GenBank/DDBJ whole genome shotgun (WGS) entry which is preliminary data.</text>
</comment>
<dbReference type="Pfam" id="PF18575">
    <property type="entry name" value="HAMP_N3"/>
    <property type="match status" value="1"/>
</dbReference>
<sequence length="777" mass="82766">MDWLNNLKLSYRLWIAFGLVTALTMILGFVSYRALTDLDAEVTHLAKENMAELESAARLGYIVSRHRIQSFTLIVPSSESAKQAAREAQAARVAQFDETWQKLTALPANSEMEGLRAQVAENWEAVKAKTEEIDSWLQMAAEEPDENGAPNPELVAAAVSETIGESGALFDKLTQSIDLLVEQTTKAAVAAEADAHASYSAASKTIITVLVISVLICAIAAVVVSRSVSTGVRDAVRLLGEIAGGKLDGKVDVKRKDEIGELNVGMAKMQTTLQSFVDAEIEMAKQHEAGMLDHRIRAEDFQGAYADMAHALNELVAGQIDTMSSAVALMRRYAVGDLSQDMEPLPGQKAQISDAMVQTKANLQAVNAEIQRLVHAAAEGDFSMRGNEQQFQFAFREMVLGLNQLMQQADAGLGEVGRLLGALSRGDLTVRVDNKFKGAFHTLVDNANVTVERLTDIARDIGRSSESINVAASELSAGNADLSTRTEQQAANLEETASSMEELTSTVKQNAENSRQARQLAVGAADVAARGGEVVGRVVSTMNEISASSKRIEDIISVIDGIAFQTNILALNAAVEAARAGEQGRGFAVVASEVRSLAQRSADAAKEIKELIADSVITVESGSALVAQAGKTMDEIVSSVRRVTDIMSEIAAASDEQSSGIEQVNQTIVHMDETTQQNAALVEQASATARTMEEQATQLAKAVSVFKLTQDVLAKRPAVKDSKSGSVASSPAPSVPAKPAATPPKAAPKPVPVPTGKPVPKPARAAGKQDESHWEEF</sequence>
<dbReference type="InterPro" id="IPR024478">
    <property type="entry name" value="HlyB_4HB_MCP"/>
</dbReference>
<dbReference type="PROSITE" id="PS50885">
    <property type="entry name" value="HAMP"/>
    <property type="match status" value="2"/>
</dbReference>
<feature type="domain" description="HAMP" evidence="7">
    <location>
        <begin position="407"/>
        <end position="459"/>
    </location>
</feature>
<name>A0AAW3ZHH2_9GAMM</name>
<evidence type="ECO:0000256" key="2">
    <source>
        <dbReference type="ARBA" id="ARBA00029447"/>
    </source>
</evidence>
<dbReference type="SUPFAM" id="SSF58104">
    <property type="entry name" value="Methyl-accepting chemotaxis protein (MCP) signaling domain"/>
    <property type="match status" value="1"/>
</dbReference>
<dbReference type="CDD" id="cd06225">
    <property type="entry name" value="HAMP"/>
    <property type="match status" value="1"/>
</dbReference>
<dbReference type="GO" id="GO:0007165">
    <property type="term" value="P:signal transduction"/>
    <property type="evidence" value="ECO:0007669"/>
    <property type="project" value="UniProtKB-KW"/>
</dbReference>
<evidence type="ECO:0000256" key="4">
    <source>
        <dbReference type="SAM" id="MobiDB-lite"/>
    </source>
</evidence>
<dbReference type="Proteomes" id="UP000613768">
    <property type="component" value="Unassembled WGS sequence"/>
</dbReference>
<organism evidence="8 9">
    <name type="scientific">Pseudomarimonas arenosa</name>
    <dbReference type="NCBI Taxonomy" id="2774145"/>
    <lineage>
        <taxon>Bacteria</taxon>
        <taxon>Pseudomonadati</taxon>
        <taxon>Pseudomonadota</taxon>
        <taxon>Gammaproteobacteria</taxon>
        <taxon>Lysobacterales</taxon>
        <taxon>Lysobacteraceae</taxon>
        <taxon>Pseudomarimonas</taxon>
    </lineage>
</organism>
<dbReference type="Gene3D" id="1.20.120.1530">
    <property type="match status" value="1"/>
</dbReference>
<dbReference type="AlphaFoldDB" id="A0AAW3ZHH2"/>
<dbReference type="Gene3D" id="1.10.287.950">
    <property type="entry name" value="Methyl-accepting chemotaxis protein"/>
    <property type="match status" value="1"/>
</dbReference>
<evidence type="ECO:0000259" key="7">
    <source>
        <dbReference type="PROSITE" id="PS50885"/>
    </source>
</evidence>
<dbReference type="PANTHER" id="PTHR43531:SF14">
    <property type="entry name" value="METHYL-ACCEPTING CHEMOTAXIS PROTEIN I-RELATED"/>
    <property type="match status" value="1"/>
</dbReference>
<feature type="compositionally biased region" description="Basic and acidic residues" evidence="4">
    <location>
        <begin position="767"/>
        <end position="777"/>
    </location>
</feature>
<dbReference type="GO" id="GO:0005886">
    <property type="term" value="C:plasma membrane"/>
    <property type="evidence" value="ECO:0007669"/>
    <property type="project" value="TreeGrafter"/>
</dbReference>
<dbReference type="InterPro" id="IPR054421">
    <property type="entry name" value="McpB_HAMP_2nd"/>
</dbReference>
<gene>
    <name evidence="8" type="ORF">IFO71_03050</name>
</gene>
<dbReference type="EMBL" id="JACYTR010000004">
    <property type="protein sequence ID" value="MBD8524709.1"/>
    <property type="molecule type" value="Genomic_DNA"/>
</dbReference>
<accession>A0AAW3ZHH2</accession>
<dbReference type="SMART" id="SM00304">
    <property type="entry name" value="HAMP"/>
    <property type="match status" value="2"/>
</dbReference>
<protein>
    <submittedName>
        <fullName evidence="8">MCP four helix bundle domain-containing protein</fullName>
    </submittedName>
</protein>
<keyword evidence="5" id="KW-0812">Transmembrane</keyword>
<dbReference type="Pfam" id="PF18947">
    <property type="entry name" value="HAMP_2"/>
    <property type="match status" value="1"/>
</dbReference>
<keyword evidence="9" id="KW-1185">Reference proteome</keyword>
<dbReference type="SUPFAM" id="SSF158472">
    <property type="entry name" value="HAMP domain-like"/>
    <property type="match status" value="1"/>
</dbReference>
<dbReference type="PANTHER" id="PTHR43531">
    <property type="entry name" value="PROTEIN ICFG"/>
    <property type="match status" value="1"/>
</dbReference>
<evidence type="ECO:0000256" key="1">
    <source>
        <dbReference type="ARBA" id="ARBA00022481"/>
    </source>
</evidence>
<dbReference type="Pfam" id="PF21927">
    <property type="entry name" value="McpB_HAMP_2"/>
    <property type="match status" value="1"/>
</dbReference>
<dbReference type="InterPro" id="IPR003660">
    <property type="entry name" value="HAMP_dom"/>
</dbReference>
<comment type="similarity">
    <text evidence="2">Belongs to the methyl-accepting chemotaxis (MCP) protein family.</text>
</comment>
<dbReference type="InterPro" id="IPR051310">
    <property type="entry name" value="MCP_chemotaxis"/>
</dbReference>
<feature type="region of interest" description="Disordered" evidence="4">
    <location>
        <begin position="716"/>
        <end position="777"/>
    </location>
</feature>
<dbReference type="Pfam" id="PF00672">
    <property type="entry name" value="HAMP"/>
    <property type="match status" value="1"/>
</dbReference>
<dbReference type="Pfam" id="PF12729">
    <property type="entry name" value="4HB_MCP_1"/>
    <property type="match status" value="1"/>
</dbReference>
<feature type="domain" description="HAMP" evidence="7">
    <location>
        <begin position="226"/>
        <end position="278"/>
    </location>
</feature>
<dbReference type="InterPro" id="IPR004089">
    <property type="entry name" value="MCPsignal_dom"/>
</dbReference>
<feature type="transmembrane region" description="Helical" evidence="5">
    <location>
        <begin position="206"/>
        <end position="224"/>
    </location>
</feature>
<evidence type="ECO:0000313" key="8">
    <source>
        <dbReference type="EMBL" id="MBD8524709.1"/>
    </source>
</evidence>
<dbReference type="GO" id="GO:0006935">
    <property type="term" value="P:chemotaxis"/>
    <property type="evidence" value="ECO:0007669"/>
    <property type="project" value="UniProtKB-KW"/>
</dbReference>
<dbReference type="GO" id="GO:0004888">
    <property type="term" value="F:transmembrane signaling receptor activity"/>
    <property type="evidence" value="ECO:0007669"/>
    <property type="project" value="TreeGrafter"/>
</dbReference>
<keyword evidence="5" id="KW-0472">Membrane</keyword>
<evidence type="ECO:0000256" key="3">
    <source>
        <dbReference type="PROSITE-ProRule" id="PRU00284"/>
    </source>
</evidence>
<feature type="compositionally biased region" description="Pro residues" evidence="4">
    <location>
        <begin position="733"/>
        <end position="761"/>
    </location>
</feature>
<dbReference type="FunFam" id="1.10.287.950:FF:000002">
    <property type="entry name" value="Methyl-accepting chemotaxis protein"/>
    <property type="match status" value="1"/>
</dbReference>
<keyword evidence="5" id="KW-1133">Transmembrane helix</keyword>
<dbReference type="Pfam" id="PF00015">
    <property type="entry name" value="MCPsignal"/>
    <property type="match status" value="1"/>
</dbReference>
<dbReference type="PROSITE" id="PS50111">
    <property type="entry name" value="CHEMOTAXIS_TRANSDUC_2"/>
    <property type="match status" value="1"/>
</dbReference>
<feature type="transmembrane region" description="Helical" evidence="5">
    <location>
        <begin position="12"/>
        <end position="32"/>
    </location>
</feature>
<dbReference type="SMART" id="SM00283">
    <property type="entry name" value="MA"/>
    <property type="match status" value="1"/>
</dbReference>